<protein>
    <submittedName>
        <fullName evidence="2">Uncharacterized protein</fullName>
    </submittedName>
</protein>
<feature type="region of interest" description="Disordered" evidence="1">
    <location>
        <begin position="1"/>
        <end position="23"/>
    </location>
</feature>
<organism evidence="2">
    <name type="scientific">Arundo donax</name>
    <name type="common">Giant reed</name>
    <name type="synonym">Donax arundinaceus</name>
    <dbReference type="NCBI Taxonomy" id="35708"/>
    <lineage>
        <taxon>Eukaryota</taxon>
        <taxon>Viridiplantae</taxon>
        <taxon>Streptophyta</taxon>
        <taxon>Embryophyta</taxon>
        <taxon>Tracheophyta</taxon>
        <taxon>Spermatophyta</taxon>
        <taxon>Magnoliopsida</taxon>
        <taxon>Liliopsida</taxon>
        <taxon>Poales</taxon>
        <taxon>Poaceae</taxon>
        <taxon>PACMAD clade</taxon>
        <taxon>Arundinoideae</taxon>
        <taxon>Arundineae</taxon>
        <taxon>Arundo</taxon>
    </lineage>
</organism>
<sequence>MPRRRSRRCGSLVSGRRPSCHRM</sequence>
<evidence type="ECO:0000256" key="1">
    <source>
        <dbReference type="SAM" id="MobiDB-lite"/>
    </source>
</evidence>
<reference evidence="2" key="1">
    <citation type="submission" date="2014-09" db="EMBL/GenBank/DDBJ databases">
        <authorList>
            <person name="Magalhaes I.L.F."/>
            <person name="Oliveira U."/>
            <person name="Santos F.R."/>
            <person name="Vidigal T.H.D.A."/>
            <person name="Brescovit A.D."/>
            <person name="Santos A.J."/>
        </authorList>
    </citation>
    <scope>NUCLEOTIDE SEQUENCE</scope>
    <source>
        <tissue evidence="2">Shoot tissue taken approximately 20 cm above the soil surface</tissue>
    </source>
</reference>
<proteinExistence type="predicted"/>
<dbReference type="EMBL" id="GBRH01173519">
    <property type="protein sequence ID" value="JAE24377.1"/>
    <property type="molecule type" value="Transcribed_RNA"/>
</dbReference>
<evidence type="ECO:0000313" key="2">
    <source>
        <dbReference type="EMBL" id="JAE24377.1"/>
    </source>
</evidence>
<name>A0A0A9GIR8_ARUDO</name>
<dbReference type="AlphaFoldDB" id="A0A0A9GIR8"/>
<accession>A0A0A9GIR8</accession>
<reference evidence="2" key="2">
    <citation type="journal article" date="2015" name="Data Brief">
        <title>Shoot transcriptome of the giant reed, Arundo donax.</title>
        <authorList>
            <person name="Barrero R.A."/>
            <person name="Guerrero F.D."/>
            <person name="Moolhuijzen P."/>
            <person name="Goolsby J.A."/>
            <person name="Tidwell J."/>
            <person name="Bellgard S.E."/>
            <person name="Bellgard M.I."/>
        </authorList>
    </citation>
    <scope>NUCLEOTIDE SEQUENCE</scope>
    <source>
        <tissue evidence="2">Shoot tissue taken approximately 20 cm above the soil surface</tissue>
    </source>
</reference>